<name>A0A0D0DL96_9AGAM</name>
<dbReference type="AlphaFoldDB" id="A0A0D0DL96"/>
<protein>
    <submittedName>
        <fullName evidence="1">Uncharacterized protein</fullName>
    </submittedName>
</protein>
<keyword evidence="2" id="KW-1185">Reference proteome</keyword>
<dbReference type="HOGENOM" id="CLU_3056063_0_0_1"/>
<reference evidence="2" key="2">
    <citation type="submission" date="2015-01" db="EMBL/GenBank/DDBJ databases">
        <title>Evolutionary Origins and Diversification of the Mycorrhizal Mutualists.</title>
        <authorList>
            <consortium name="DOE Joint Genome Institute"/>
            <consortium name="Mycorrhizal Genomics Consortium"/>
            <person name="Kohler A."/>
            <person name="Kuo A."/>
            <person name="Nagy L.G."/>
            <person name="Floudas D."/>
            <person name="Copeland A."/>
            <person name="Barry K.W."/>
            <person name="Cichocki N."/>
            <person name="Veneault-Fourrey C."/>
            <person name="LaButti K."/>
            <person name="Lindquist E.A."/>
            <person name="Lipzen A."/>
            <person name="Lundell T."/>
            <person name="Morin E."/>
            <person name="Murat C."/>
            <person name="Riley R."/>
            <person name="Ohm R."/>
            <person name="Sun H."/>
            <person name="Tunlid A."/>
            <person name="Henrissat B."/>
            <person name="Grigoriev I.V."/>
            <person name="Hibbett D.S."/>
            <person name="Martin F."/>
        </authorList>
    </citation>
    <scope>NUCLEOTIDE SEQUENCE [LARGE SCALE GENOMIC DNA]</scope>
    <source>
        <strain evidence="2">Ve08.2h10</strain>
    </source>
</reference>
<accession>A0A0D0DL96</accession>
<organism evidence="1 2">
    <name type="scientific">Paxillus rubicundulus Ve08.2h10</name>
    <dbReference type="NCBI Taxonomy" id="930991"/>
    <lineage>
        <taxon>Eukaryota</taxon>
        <taxon>Fungi</taxon>
        <taxon>Dikarya</taxon>
        <taxon>Basidiomycota</taxon>
        <taxon>Agaricomycotina</taxon>
        <taxon>Agaricomycetes</taxon>
        <taxon>Agaricomycetidae</taxon>
        <taxon>Boletales</taxon>
        <taxon>Paxilineae</taxon>
        <taxon>Paxillaceae</taxon>
        <taxon>Paxillus</taxon>
    </lineage>
</organism>
<reference evidence="1 2" key="1">
    <citation type="submission" date="2014-04" db="EMBL/GenBank/DDBJ databases">
        <authorList>
            <consortium name="DOE Joint Genome Institute"/>
            <person name="Kuo A."/>
            <person name="Kohler A."/>
            <person name="Jargeat P."/>
            <person name="Nagy L.G."/>
            <person name="Floudas D."/>
            <person name="Copeland A."/>
            <person name="Barry K.W."/>
            <person name="Cichocki N."/>
            <person name="Veneault-Fourrey C."/>
            <person name="LaButti K."/>
            <person name="Lindquist E.A."/>
            <person name="Lipzen A."/>
            <person name="Lundell T."/>
            <person name="Morin E."/>
            <person name="Murat C."/>
            <person name="Sun H."/>
            <person name="Tunlid A."/>
            <person name="Henrissat B."/>
            <person name="Grigoriev I.V."/>
            <person name="Hibbett D.S."/>
            <person name="Martin F."/>
            <person name="Nordberg H.P."/>
            <person name="Cantor M.N."/>
            <person name="Hua S.X."/>
        </authorList>
    </citation>
    <scope>NUCLEOTIDE SEQUENCE [LARGE SCALE GENOMIC DNA]</scope>
    <source>
        <strain evidence="1 2">Ve08.2h10</strain>
    </source>
</reference>
<feature type="non-terminal residue" evidence="1">
    <location>
        <position position="1"/>
    </location>
</feature>
<gene>
    <name evidence="1" type="ORF">PAXRUDRAFT_162239</name>
</gene>
<proteinExistence type="predicted"/>
<evidence type="ECO:0000313" key="1">
    <source>
        <dbReference type="EMBL" id="KIK79085.1"/>
    </source>
</evidence>
<sequence length="54" mass="6277">EHTQEVFGVGPCLWQLKVAEMLLKGTKTYYNCKFHCESLMLKRNNLVGELTHHT</sequence>
<evidence type="ECO:0000313" key="2">
    <source>
        <dbReference type="Proteomes" id="UP000054538"/>
    </source>
</evidence>
<dbReference type="EMBL" id="KN826383">
    <property type="protein sequence ID" value="KIK79085.1"/>
    <property type="molecule type" value="Genomic_DNA"/>
</dbReference>
<dbReference type="InParanoid" id="A0A0D0DL96"/>
<dbReference type="Proteomes" id="UP000054538">
    <property type="component" value="Unassembled WGS sequence"/>
</dbReference>